<dbReference type="HOGENOM" id="CLU_2965602_0_0_1"/>
<proteinExistence type="predicted"/>
<dbReference type="EMBL" id="FN596254">
    <property type="protein sequence ID" value="CBI35085.3"/>
    <property type="molecule type" value="Genomic_DNA"/>
</dbReference>
<protein>
    <submittedName>
        <fullName evidence="1">Uncharacterized protein</fullName>
    </submittedName>
</protein>
<dbReference type="AlphaFoldDB" id="D7TX60"/>
<name>D7TX60_VITVI</name>
<dbReference type="Proteomes" id="UP000009183">
    <property type="component" value="Chromosome 13"/>
</dbReference>
<dbReference type="PaxDb" id="29760-VIT_13s0084g00460.t01"/>
<dbReference type="InParanoid" id="D7TX60"/>
<gene>
    <name evidence="1" type="ordered locus">VIT_13s0084g00460</name>
</gene>
<organism evidence="1 2">
    <name type="scientific">Vitis vinifera</name>
    <name type="common">Grape</name>
    <dbReference type="NCBI Taxonomy" id="29760"/>
    <lineage>
        <taxon>Eukaryota</taxon>
        <taxon>Viridiplantae</taxon>
        <taxon>Streptophyta</taxon>
        <taxon>Embryophyta</taxon>
        <taxon>Tracheophyta</taxon>
        <taxon>Spermatophyta</taxon>
        <taxon>Magnoliopsida</taxon>
        <taxon>eudicotyledons</taxon>
        <taxon>Gunneridae</taxon>
        <taxon>Pentapetalae</taxon>
        <taxon>rosids</taxon>
        <taxon>Vitales</taxon>
        <taxon>Vitaceae</taxon>
        <taxon>Viteae</taxon>
        <taxon>Vitis</taxon>
    </lineage>
</organism>
<evidence type="ECO:0000313" key="2">
    <source>
        <dbReference type="Proteomes" id="UP000009183"/>
    </source>
</evidence>
<keyword evidence="2" id="KW-1185">Reference proteome</keyword>
<reference evidence="2" key="1">
    <citation type="journal article" date="2007" name="Nature">
        <title>The grapevine genome sequence suggests ancestral hexaploidization in major angiosperm phyla.</title>
        <authorList>
            <consortium name="The French-Italian Public Consortium for Grapevine Genome Characterization."/>
            <person name="Jaillon O."/>
            <person name="Aury J.-M."/>
            <person name="Noel B."/>
            <person name="Policriti A."/>
            <person name="Clepet C."/>
            <person name="Casagrande A."/>
            <person name="Choisne N."/>
            <person name="Aubourg S."/>
            <person name="Vitulo N."/>
            <person name="Jubin C."/>
            <person name="Vezzi A."/>
            <person name="Legeai F."/>
            <person name="Hugueney P."/>
            <person name="Dasilva C."/>
            <person name="Horner D."/>
            <person name="Mica E."/>
            <person name="Jublot D."/>
            <person name="Poulain J."/>
            <person name="Bruyere C."/>
            <person name="Billault A."/>
            <person name="Segurens B."/>
            <person name="Gouyvenoux M."/>
            <person name="Ugarte E."/>
            <person name="Cattonaro F."/>
            <person name="Anthouard V."/>
            <person name="Vico V."/>
            <person name="Del Fabbro C."/>
            <person name="Alaux M."/>
            <person name="Di Gaspero G."/>
            <person name="Dumas V."/>
            <person name="Felice N."/>
            <person name="Paillard S."/>
            <person name="Juman I."/>
            <person name="Moroldo M."/>
            <person name="Scalabrin S."/>
            <person name="Canaguier A."/>
            <person name="Le Clainche I."/>
            <person name="Malacrida G."/>
            <person name="Durand E."/>
            <person name="Pesole G."/>
            <person name="Laucou V."/>
            <person name="Chatelet P."/>
            <person name="Merdinoglu D."/>
            <person name="Delledonne M."/>
            <person name="Pezzotti M."/>
            <person name="Lecharny A."/>
            <person name="Scarpelli C."/>
            <person name="Artiguenave F."/>
            <person name="Pe M.E."/>
            <person name="Valle G."/>
            <person name="Morgante M."/>
            <person name="Caboche M."/>
            <person name="Adam-Blondon A.-F."/>
            <person name="Weissenbach J."/>
            <person name="Quetier F."/>
            <person name="Wincker P."/>
        </authorList>
    </citation>
    <scope>NUCLEOTIDE SEQUENCE [LARGE SCALE GENOMIC DNA]</scope>
    <source>
        <strain evidence="2">cv. Pinot noir / PN40024</strain>
    </source>
</reference>
<sequence>MVDGFYILLPRLETWVLFRNCLKETLFLFLEKENMVSLIYFMLLPGERIVRFLGLFFIL</sequence>
<accession>D7TX60</accession>
<evidence type="ECO:0000313" key="1">
    <source>
        <dbReference type="EMBL" id="CBI35085.3"/>
    </source>
</evidence>